<keyword evidence="4" id="KW-1185">Reference proteome</keyword>
<reference evidence="3" key="2">
    <citation type="submission" date="2020-08" db="EMBL/GenBank/DDBJ databases">
        <title>Plant Genome Project.</title>
        <authorList>
            <person name="Zhang R.-G."/>
        </authorList>
    </citation>
    <scope>NUCLEOTIDE SEQUENCE</scope>
    <source>
        <strain evidence="3">Huo1</strain>
        <tissue evidence="3">Leaf</tissue>
    </source>
</reference>
<dbReference type="InterPro" id="IPR040321">
    <property type="entry name" value="SCD2-like"/>
</dbReference>
<dbReference type="EMBL" id="PNBA02000017">
    <property type="protein sequence ID" value="KAG6394554.1"/>
    <property type="molecule type" value="Genomic_DNA"/>
</dbReference>
<comment type="caution">
    <text evidence="3">The sequence shown here is derived from an EMBL/GenBank/DDBJ whole genome shotgun (WGS) entry which is preliminary data.</text>
</comment>
<proteinExistence type="predicted"/>
<dbReference type="PANTHER" id="PTHR31762:SF4">
    <property type="entry name" value="COILED-COIL DOMAIN-CONTAINING PROTEIN SCD2"/>
    <property type="match status" value="1"/>
</dbReference>
<feature type="compositionally biased region" description="Basic and acidic residues" evidence="2">
    <location>
        <begin position="197"/>
        <end position="210"/>
    </location>
</feature>
<feature type="coiled-coil region" evidence="1">
    <location>
        <begin position="787"/>
        <end position="866"/>
    </location>
</feature>
<sequence length="1095" mass="122508">MGSRTESGVVTSAGVIRGLEQFTASSGSLDSTAMAFEHLLASLARVEARFDAMERQQNVAHPPPWPDPERGHNVALPPPWPDPDPDPPFDDWQQWRGDSARNRPIMSAATAVASHPHLGFDGAQVRSNYNAPHSVELPWDAYRPGNDGFRSNQAQKGFTGPSRSRFLPPNSETKQCDRYGAVNDGFRGRRPTAWDNPAHRVADQPDRRAPQWENAWGRQEGGRYSEPPRYEQPRSEKPRYDHYRQDQSRYEKMKAPRFDETDAANWISRVDSNSSATLALDTPALVFEHVLASLAGLEARIDASERRKISTTSISPGNDEIIGTMIADAIDKVGPDGVLSIESSSSFETTVDVEEGMEIDRGYHAEKPRYEKIRIPRYEKSEVETKKVPNIVTSGNVKVRNVPTVGAAGNFASTTEIRNKTACLRDLLDFSPYSGSATLRELLVLTLHDIFQRYPKIKPASEFQDACTHGVLKIFCDTLQSIGKLWATEKWMFRCSYVSSMKLQHSELEHIAVLMLEDIIKLARERSSDEMGDDENLGDYSPCRKSVFKGRSGHYFDIRSPCCGSPITPTSVLQGAWRSPTCSAGEPCSPTVLLPVRVGKLCPVDRNHLSFHMVPRGAATAHDPHYMVLMNNLGKEPRENSREDDLMDELEMVDIVIHDSPNDVTKMSSLVRRNGRNWFGVTNQPTPQMVVGPYPVPLPPASFPPPPPPLPPPNEADLCTDSLSQLRISPPVAGITNGLQNIVIDVAADSGVDHEKIDPLGSRQREKKFSPDIGQQNLRDAGDWRASSALRDELDMLQEENENIVQKLRLAEESWEAAEARVKELEKQVTALGEGVSLEAKLSSRKEAALRQREVALKEARRAKDDVEVSLLHSDIELAKKESAAVVEQLRGTEAEVKALRSMTQRIVLTQHEIGDVVLKRCWLARYWGLAAKLGICADIAASKHEYWSSLAVLSAGQKAKEERWDKGHNNSQKCKLVEDFDLTGDGNIESTLTVEMGLRELASLMVEESVVRALAQQRRHTSTKTSIPDLRSPIDPKYTEAFKLSAEEFEDVLFKEAWLTYFWRRAKAYGIEEEKATKRLEFWISRVGSHETWF</sequence>
<organism evidence="3">
    <name type="scientific">Salvia splendens</name>
    <name type="common">Scarlet sage</name>
    <dbReference type="NCBI Taxonomy" id="180675"/>
    <lineage>
        <taxon>Eukaryota</taxon>
        <taxon>Viridiplantae</taxon>
        <taxon>Streptophyta</taxon>
        <taxon>Embryophyta</taxon>
        <taxon>Tracheophyta</taxon>
        <taxon>Spermatophyta</taxon>
        <taxon>Magnoliopsida</taxon>
        <taxon>eudicotyledons</taxon>
        <taxon>Gunneridae</taxon>
        <taxon>Pentapetalae</taxon>
        <taxon>asterids</taxon>
        <taxon>lamiids</taxon>
        <taxon>Lamiales</taxon>
        <taxon>Lamiaceae</taxon>
        <taxon>Nepetoideae</taxon>
        <taxon>Mentheae</taxon>
        <taxon>Salviinae</taxon>
        <taxon>Salvia</taxon>
        <taxon>Salvia subgen. Calosphace</taxon>
        <taxon>core Calosphace</taxon>
    </lineage>
</organism>
<feature type="region of interest" description="Disordered" evidence="2">
    <location>
        <begin position="56"/>
        <end position="85"/>
    </location>
</feature>
<evidence type="ECO:0000256" key="1">
    <source>
        <dbReference type="SAM" id="Coils"/>
    </source>
</evidence>
<dbReference type="InterPro" id="IPR027410">
    <property type="entry name" value="TCP-1-like_intermed_sf"/>
</dbReference>
<keyword evidence="1" id="KW-0175">Coiled coil</keyword>
<evidence type="ECO:0000313" key="3">
    <source>
        <dbReference type="EMBL" id="KAG6394554.1"/>
    </source>
</evidence>
<name>A0A8X8WIB5_SALSN</name>
<dbReference type="SUPFAM" id="SSF54849">
    <property type="entry name" value="GroEL-intermediate domain like"/>
    <property type="match status" value="1"/>
</dbReference>
<evidence type="ECO:0000256" key="2">
    <source>
        <dbReference type="SAM" id="MobiDB-lite"/>
    </source>
</evidence>
<protein>
    <submittedName>
        <fullName evidence="3">Uncharacterized protein</fullName>
    </submittedName>
</protein>
<feature type="compositionally biased region" description="Basic and acidic residues" evidence="2">
    <location>
        <begin position="220"/>
        <end position="247"/>
    </location>
</feature>
<feature type="region of interest" description="Disordered" evidence="2">
    <location>
        <begin position="154"/>
        <end position="247"/>
    </location>
</feature>
<accession>A0A8X8WIB5</accession>
<dbReference type="GO" id="GO:0000911">
    <property type="term" value="P:cytokinesis by cell plate formation"/>
    <property type="evidence" value="ECO:0007669"/>
    <property type="project" value="InterPro"/>
</dbReference>
<evidence type="ECO:0000313" key="4">
    <source>
        <dbReference type="Proteomes" id="UP000298416"/>
    </source>
</evidence>
<dbReference type="Gene3D" id="3.30.260.10">
    <property type="entry name" value="TCP-1-like chaperonin intermediate domain"/>
    <property type="match status" value="1"/>
</dbReference>
<dbReference type="PANTHER" id="PTHR31762">
    <property type="entry name" value="FAS-BINDING FACTOR-LIKE PROTEIN"/>
    <property type="match status" value="1"/>
</dbReference>
<dbReference type="Proteomes" id="UP000298416">
    <property type="component" value="Unassembled WGS sequence"/>
</dbReference>
<reference evidence="3" key="1">
    <citation type="submission" date="2018-01" db="EMBL/GenBank/DDBJ databases">
        <authorList>
            <person name="Mao J.F."/>
        </authorList>
    </citation>
    <scope>NUCLEOTIDE SEQUENCE</scope>
    <source>
        <strain evidence="3">Huo1</strain>
        <tissue evidence="3">Leaf</tissue>
    </source>
</reference>
<gene>
    <name evidence="3" type="ORF">SASPL_145143</name>
</gene>
<dbReference type="AlphaFoldDB" id="A0A8X8WIB5"/>